<evidence type="ECO:0000313" key="2">
    <source>
        <dbReference type="EMBL" id="KAG5771288.1"/>
    </source>
</evidence>
<name>A0A9P7LA16_9HYPO</name>
<organism evidence="2 3">
    <name type="scientific">Fusarium xylarioides</name>
    <dbReference type="NCBI Taxonomy" id="221167"/>
    <lineage>
        <taxon>Eukaryota</taxon>
        <taxon>Fungi</taxon>
        <taxon>Dikarya</taxon>
        <taxon>Ascomycota</taxon>
        <taxon>Pezizomycotina</taxon>
        <taxon>Sordariomycetes</taxon>
        <taxon>Hypocreomycetidae</taxon>
        <taxon>Hypocreales</taxon>
        <taxon>Nectriaceae</taxon>
        <taxon>Fusarium</taxon>
        <taxon>Fusarium fujikuroi species complex</taxon>
    </lineage>
</organism>
<dbReference type="InterPro" id="IPR036047">
    <property type="entry name" value="F-box-like_dom_sf"/>
</dbReference>
<dbReference type="SUPFAM" id="SSF81383">
    <property type="entry name" value="F-box domain"/>
    <property type="match status" value="1"/>
</dbReference>
<accession>A0A9P7LA16</accession>
<protein>
    <recommendedName>
        <fullName evidence="1">F-box domain-containing protein</fullName>
    </recommendedName>
</protein>
<evidence type="ECO:0000259" key="1">
    <source>
        <dbReference type="PROSITE" id="PS50181"/>
    </source>
</evidence>
<proteinExistence type="predicted"/>
<reference evidence="2" key="1">
    <citation type="journal article" date="2020" name="bioRxiv">
        <title>Historical genomics reveals the evolutionary mechanisms behind multiple outbreaks of the host-specific coffee wilt pathogen Fusarium xylarioides.</title>
        <authorList>
            <person name="Peck D."/>
            <person name="Nowell R.W."/>
            <person name="Flood J."/>
            <person name="Ryan M.J."/>
            <person name="Barraclough T.G."/>
        </authorList>
    </citation>
    <scope>NUCLEOTIDE SEQUENCE</scope>
    <source>
        <strain evidence="2">IMI 127659i</strain>
    </source>
</reference>
<reference evidence="2" key="2">
    <citation type="submission" date="2020-10" db="EMBL/GenBank/DDBJ databases">
        <authorList>
            <person name="Peck L.D."/>
            <person name="Nowell R.W."/>
            <person name="Flood J."/>
            <person name="Ryan M.J."/>
            <person name="Barraclough T.G."/>
        </authorList>
    </citation>
    <scope>NUCLEOTIDE SEQUENCE</scope>
    <source>
        <strain evidence="2">IMI 127659i</strain>
    </source>
</reference>
<evidence type="ECO:0000313" key="3">
    <source>
        <dbReference type="Proteomes" id="UP000750502"/>
    </source>
</evidence>
<dbReference type="EMBL" id="JADFTT010000041">
    <property type="protein sequence ID" value="KAG5771288.1"/>
    <property type="molecule type" value="Genomic_DNA"/>
</dbReference>
<gene>
    <name evidence="2" type="ORF">H9Q72_002110</name>
</gene>
<dbReference type="InterPro" id="IPR001810">
    <property type="entry name" value="F-box_dom"/>
</dbReference>
<dbReference type="Proteomes" id="UP000750502">
    <property type="component" value="Unassembled WGS sequence"/>
</dbReference>
<comment type="caution">
    <text evidence="2">The sequence shown here is derived from an EMBL/GenBank/DDBJ whole genome shotgun (WGS) entry which is preliminary data.</text>
</comment>
<dbReference type="Pfam" id="PF00646">
    <property type="entry name" value="F-box"/>
    <property type="match status" value="1"/>
</dbReference>
<sequence length="107" mass="12568">MSTNSGSRGLLGLPVEVLMYILDHAELCDLYWLSQTCKTMRCLAKRDFRTIINTNVEDKAYFLLGLAYVLPDHYFCWRCCMLHTVNRHVPSVMSLPCWDYSVKFNWH</sequence>
<keyword evidence="3" id="KW-1185">Reference proteome</keyword>
<feature type="domain" description="F-box" evidence="1">
    <location>
        <begin position="7"/>
        <end position="51"/>
    </location>
</feature>
<dbReference type="OrthoDB" id="3766406at2759"/>
<dbReference type="AlphaFoldDB" id="A0A9P7LA16"/>
<dbReference type="PROSITE" id="PS50181">
    <property type="entry name" value="FBOX"/>
    <property type="match status" value="1"/>
</dbReference>